<dbReference type="NCBIfam" id="TIGR04181">
    <property type="entry name" value="NHT_00031"/>
    <property type="match status" value="1"/>
</dbReference>
<comment type="caution">
    <text evidence="13">The sequence shown here is derived from an EMBL/GenBank/DDBJ whole genome shotgun (WGS) entry which is preliminary data.</text>
</comment>
<sequence>MIPLSVPSLKGNEWNYVKECLDTGWVSTAGKYVERFEEEFSSFVGSPHAVACVNGTAALQVALRVVGVLPGDEVIVPTLTFIAPVNAVNYLGAAPVFMDCDDFYNIDVEKTIDFLRDETEIQRGVTFNKRTGRRIGAIIPVHIFGNAVRMHELAAACRDRNISIIEDATESLGTRYLDPVLAGKHTGTIGDVGCFSFNGNKIITTGGGGMIVTSIPEYAERARYLTTQAKDDEVRYVHNEVGYNFRLTNVQAAIGVAQLELLPGFLESKRENFLRYRDTIDHIDGLTLADAPPYARNNHWMYALQIDRTRYGKDREEVMAYLKGEGVQTRPVWHLNHLQVPYRDCQQYHIEKACRMLEITLNIPCSTGITAGEVAFVAERLRHG</sequence>
<keyword evidence="5 11" id="KW-0663">Pyridoxal phosphate</keyword>
<keyword evidence="4 13" id="KW-0808">Transferase</keyword>
<dbReference type="CDD" id="cd00616">
    <property type="entry name" value="AHBA_syn"/>
    <property type="match status" value="1"/>
</dbReference>
<evidence type="ECO:0000256" key="5">
    <source>
        <dbReference type="ARBA" id="ARBA00022898"/>
    </source>
</evidence>
<dbReference type="AlphaFoldDB" id="A0A5A9XDN2"/>
<keyword evidence="3 13" id="KW-0032">Aminotransferase</keyword>
<comment type="catalytic activity">
    <reaction evidence="7">
        <text>GDP-alpha-D-perosamine + 2-oxoglutarate = GDP-4-dehydro-alpha-D-rhamnose + L-glutamate</text>
        <dbReference type="Rhea" id="RHEA:36779"/>
        <dbReference type="ChEBI" id="CHEBI:16810"/>
        <dbReference type="ChEBI" id="CHEBI:29985"/>
        <dbReference type="ChEBI" id="CHEBI:57964"/>
        <dbReference type="ChEBI" id="CHEBI:73996"/>
        <dbReference type="EC" id="2.6.1.102"/>
    </reaction>
</comment>
<feature type="active site" description="Proton acceptor" evidence="10">
    <location>
        <position position="201"/>
    </location>
</feature>
<evidence type="ECO:0000256" key="11">
    <source>
        <dbReference type="PIRSR" id="PIRSR000390-2"/>
    </source>
</evidence>
<dbReference type="SUPFAM" id="SSF53383">
    <property type="entry name" value="PLP-dependent transferases"/>
    <property type="match status" value="1"/>
</dbReference>
<dbReference type="FunFam" id="3.40.640.10:FF:000090">
    <property type="entry name" value="Pyridoxal phosphate-dependent aminotransferase"/>
    <property type="match status" value="1"/>
</dbReference>
<dbReference type="EC" id="2.6.1.102" evidence="8"/>
<dbReference type="Gene3D" id="3.40.640.10">
    <property type="entry name" value="Type I PLP-dependent aspartate aminotransferase-like (Major domain)"/>
    <property type="match status" value="1"/>
</dbReference>
<dbReference type="OrthoDB" id="9810913at2"/>
<evidence type="ECO:0000256" key="4">
    <source>
        <dbReference type="ARBA" id="ARBA00022679"/>
    </source>
</evidence>
<dbReference type="Proteomes" id="UP000324298">
    <property type="component" value="Unassembled WGS sequence"/>
</dbReference>
<dbReference type="InterPro" id="IPR026385">
    <property type="entry name" value="LegC-like"/>
</dbReference>
<dbReference type="GO" id="GO:0102933">
    <property type="term" value="F:GDP-4-dehydro-6-deoxy-D-mannose-4-aminotransferase activity"/>
    <property type="evidence" value="ECO:0007669"/>
    <property type="project" value="UniProtKB-EC"/>
</dbReference>
<feature type="modified residue" description="N6-(pyridoxal phosphate)lysine" evidence="11">
    <location>
        <position position="201"/>
    </location>
</feature>
<comment type="cofactor">
    <cofactor evidence="1">
        <name>pyridoxal 5'-phosphate</name>
        <dbReference type="ChEBI" id="CHEBI:597326"/>
    </cofactor>
</comment>
<dbReference type="GO" id="GO:0030170">
    <property type="term" value="F:pyridoxal phosphate binding"/>
    <property type="evidence" value="ECO:0007669"/>
    <property type="project" value="TreeGrafter"/>
</dbReference>
<evidence type="ECO:0000256" key="10">
    <source>
        <dbReference type="PIRSR" id="PIRSR000390-1"/>
    </source>
</evidence>
<gene>
    <name evidence="13" type="ORF">ET418_12580</name>
</gene>
<dbReference type="PANTHER" id="PTHR30244:SF30">
    <property type="entry name" value="BLR5990 PROTEIN"/>
    <property type="match status" value="1"/>
</dbReference>
<evidence type="ECO:0000256" key="6">
    <source>
        <dbReference type="ARBA" id="ARBA00037999"/>
    </source>
</evidence>
<comment type="similarity">
    <text evidence="6 12">Belongs to the DegT/DnrJ/EryC1 family.</text>
</comment>
<dbReference type="EMBL" id="SRSD01000007">
    <property type="protein sequence ID" value="KAA0890555.1"/>
    <property type="molecule type" value="Genomic_DNA"/>
</dbReference>
<dbReference type="InterPro" id="IPR000653">
    <property type="entry name" value="DegT/StrS_aminotransferase"/>
</dbReference>
<dbReference type="Pfam" id="PF01041">
    <property type="entry name" value="DegT_DnrJ_EryC1"/>
    <property type="match status" value="1"/>
</dbReference>
<protein>
    <recommendedName>
        <fullName evidence="9">GDP-perosamine synthase</fullName>
        <ecNumber evidence="8">2.6.1.102</ecNumber>
    </recommendedName>
</protein>
<comment type="pathway">
    <text evidence="2">Bacterial outer membrane biogenesis; LPS O-antigen biosynthesis.</text>
</comment>
<dbReference type="GO" id="GO:0000271">
    <property type="term" value="P:polysaccharide biosynthetic process"/>
    <property type="evidence" value="ECO:0007669"/>
    <property type="project" value="TreeGrafter"/>
</dbReference>
<dbReference type="InterPro" id="IPR015421">
    <property type="entry name" value="PyrdxlP-dep_Trfase_major"/>
</dbReference>
<proteinExistence type="inferred from homology"/>
<dbReference type="InterPro" id="IPR015422">
    <property type="entry name" value="PyrdxlP-dep_Trfase_small"/>
</dbReference>
<evidence type="ECO:0000256" key="12">
    <source>
        <dbReference type="RuleBase" id="RU004508"/>
    </source>
</evidence>
<evidence type="ECO:0000256" key="2">
    <source>
        <dbReference type="ARBA" id="ARBA00005125"/>
    </source>
</evidence>
<evidence type="ECO:0000313" key="13">
    <source>
        <dbReference type="EMBL" id="KAA0890555.1"/>
    </source>
</evidence>
<dbReference type="PANTHER" id="PTHR30244">
    <property type="entry name" value="TRANSAMINASE"/>
    <property type="match status" value="1"/>
</dbReference>
<name>A0A5A9XDN2_9BACT</name>
<evidence type="ECO:0000256" key="9">
    <source>
        <dbReference type="ARBA" id="ARBA00074221"/>
    </source>
</evidence>
<dbReference type="Gene3D" id="3.90.1150.10">
    <property type="entry name" value="Aspartate Aminotransferase, domain 1"/>
    <property type="match status" value="1"/>
</dbReference>
<evidence type="ECO:0000256" key="7">
    <source>
        <dbReference type="ARBA" id="ARBA00051587"/>
    </source>
</evidence>
<dbReference type="InterPro" id="IPR015424">
    <property type="entry name" value="PyrdxlP-dep_Trfase"/>
</dbReference>
<evidence type="ECO:0000256" key="8">
    <source>
        <dbReference type="ARBA" id="ARBA00066317"/>
    </source>
</evidence>
<dbReference type="PIRSF" id="PIRSF000390">
    <property type="entry name" value="PLP_StrS"/>
    <property type="match status" value="1"/>
</dbReference>
<evidence type="ECO:0000256" key="3">
    <source>
        <dbReference type="ARBA" id="ARBA00022576"/>
    </source>
</evidence>
<evidence type="ECO:0000313" key="14">
    <source>
        <dbReference type="Proteomes" id="UP000324298"/>
    </source>
</evidence>
<reference evidence="13 14" key="1">
    <citation type="submission" date="2019-04" db="EMBL/GenBank/DDBJ databases">
        <title>Geobacter ruber sp. nov., ferric-reducing bacteria isolated from paddy soil.</title>
        <authorList>
            <person name="Xu Z."/>
            <person name="Masuda Y."/>
            <person name="Itoh H."/>
            <person name="Senoo K."/>
        </authorList>
    </citation>
    <scope>NUCLEOTIDE SEQUENCE [LARGE SCALE GENOMIC DNA]</scope>
    <source>
        <strain evidence="13 14">Red88</strain>
    </source>
</reference>
<organism evidence="13 14">
    <name type="scientific">Oryzomonas rubra</name>
    <dbReference type="NCBI Taxonomy" id="2509454"/>
    <lineage>
        <taxon>Bacteria</taxon>
        <taxon>Pseudomonadati</taxon>
        <taxon>Thermodesulfobacteriota</taxon>
        <taxon>Desulfuromonadia</taxon>
        <taxon>Geobacterales</taxon>
        <taxon>Geobacteraceae</taxon>
        <taxon>Oryzomonas</taxon>
    </lineage>
</organism>
<evidence type="ECO:0000256" key="1">
    <source>
        <dbReference type="ARBA" id="ARBA00001933"/>
    </source>
</evidence>
<accession>A0A5A9XDN2</accession>
<keyword evidence="14" id="KW-1185">Reference proteome</keyword>